<keyword evidence="1" id="KW-0328">Glycosyltransferase</keyword>
<dbReference type="GO" id="GO:0016757">
    <property type="term" value="F:glycosyltransferase activity"/>
    <property type="evidence" value="ECO:0007669"/>
    <property type="project" value="UniProtKB-KW"/>
</dbReference>
<dbReference type="PANTHER" id="PTHR45947:SF3">
    <property type="entry name" value="SULFOQUINOVOSYL TRANSFERASE SQD2"/>
    <property type="match status" value="1"/>
</dbReference>
<evidence type="ECO:0000259" key="3">
    <source>
        <dbReference type="Pfam" id="PF00534"/>
    </source>
</evidence>
<dbReference type="RefSeq" id="WP_211469078.1">
    <property type="nucleotide sequence ID" value="NZ_JAGSXH010000058.1"/>
</dbReference>
<dbReference type="EMBL" id="JAGSXH010000058">
    <property type="protein sequence ID" value="MBS2964716.1"/>
    <property type="molecule type" value="Genomic_DNA"/>
</dbReference>
<accession>A0A8J8BE07</accession>
<proteinExistence type="predicted"/>
<dbReference type="PANTHER" id="PTHR45947">
    <property type="entry name" value="SULFOQUINOVOSYL TRANSFERASE SQD2"/>
    <property type="match status" value="1"/>
</dbReference>
<reference evidence="5" key="1">
    <citation type="submission" date="2021-04" db="EMBL/GenBank/DDBJ databases">
        <title>Genome based classification of Actinospica acidithermotolerans sp. nov., an actinobacterium isolated from an Indonesian hot spring.</title>
        <authorList>
            <person name="Kusuma A.B."/>
            <person name="Putra K.E."/>
            <person name="Nafisah S."/>
            <person name="Loh J."/>
            <person name="Nouioui I."/>
            <person name="Goodfellow M."/>
        </authorList>
    </citation>
    <scope>NUCLEOTIDE SEQUENCE</scope>
    <source>
        <strain evidence="5">DSM 45618</strain>
    </source>
</reference>
<evidence type="ECO:0000256" key="2">
    <source>
        <dbReference type="ARBA" id="ARBA00022679"/>
    </source>
</evidence>
<dbReference type="AlphaFoldDB" id="A0A8J8BE07"/>
<protein>
    <submittedName>
        <fullName evidence="5">Glycosyltransferase family 4 protein</fullName>
    </submittedName>
</protein>
<dbReference type="Proteomes" id="UP000677913">
    <property type="component" value="Unassembled WGS sequence"/>
</dbReference>
<dbReference type="SUPFAM" id="SSF53756">
    <property type="entry name" value="UDP-Glycosyltransferase/glycogen phosphorylase"/>
    <property type="match status" value="1"/>
</dbReference>
<dbReference type="Pfam" id="PF00534">
    <property type="entry name" value="Glycos_transf_1"/>
    <property type="match status" value="1"/>
</dbReference>
<evidence type="ECO:0000256" key="1">
    <source>
        <dbReference type="ARBA" id="ARBA00022676"/>
    </source>
</evidence>
<dbReference type="InterPro" id="IPR050194">
    <property type="entry name" value="Glycosyltransferase_grp1"/>
</dbReference>
<organism evidence="5 6">
    <name type="scientific">Actinocrinis puniceicyclus</name>
    <dbReference type="NCBI Taxonomy" id="977794"/>
    <lineage>
        <taxon>Bacteria</taxon>
        <taxon>Bacillati</taxon>
        <taxon>Actinomycetota</taxon>
        <taxon>Actinomycetes</taxon>
        <taxon>Catenulisporales</taxon>
        <taxon>Actinospicaceae</taxon>
        <taxon>Actinocrinis</taxon>
    </lineage>
</organism>
<name>A0A8J8BE07_9ACTN</name>
<feature type="domain" description="Glycosyl transferase family 1" evidence="3">
    <location>
        <begin position="185"/>
        <end position="330"/>
    </location>
</feature>
<dbReference type="GO" id="GO:1901137">
    <property type="term" value="P:carbohydrate derivative biosynthetic process"/>
    <property type="evidence" value="ECO:0007669"/>
    <property type="project" value="UniProtKB-ARBA"/>
</dbReference>
<evidence type="ECO:0000313" key="5">
    <source>
        <dbReference type="EMBL" id="MBS2964716.1"/>
    </source>
</evidence>
<dbReference type="InterPro" id="IPR028098">
    <property type="entry name" value="Glyco_trans_4-like_N"/>
</dbReference>
<evidence type="ECO:0000313" key="6">
    <source>
        <dbReference type="Proteomes" id="UP000677913"/>
    </source>
</evidence>
<dbReference type="InterPro" id="IPR001296">
    <property type="entry name" value="Glyco_trans_1"/>
</dbReference>
<feature type="domain" description="Glycosyltransferase subfamily 4-like N-terminal" evidence="4">
    <location>
        <begin position="15"/>
        <end position="179"/>
    </location>
</feature>
<keyword evidence="6" id="KW-1185">Reference proteome</keyword>
<gene>
    <name evidence="5" type="ORF">KGA66_16785</name>
</gene>
<dbReference type="Gene3D" id="3.40.50.2000">
    <property type="entry name" value="Glycogen Phosphorylase B"/>
    <property type="match status" value="2"/>
</dbReference>
<dbReference type="CDD" id="cd03801">
    <property type="entry name" value="GT4_PimA-like"/>
    <property type="match status" value="1"/>
</dbReference>
<dbReference type="Pfam" id="PF13439">
    <property type="entry name" value="Glyco_transf_4"/>
    <property type="match status" value="1"/>
</dbReference>
<keyword evidence="2" id="KW-0808">Transferase</keyword>
<sequence>MRIAMVSAHYAPFAGGVESHVEEIAKRLAERGEAVEVLTHHDSPGLPDTETREGVLVRRYKVPVNSRHFGVSPAVWATLLRHRGRYDVVHAHGYHSAAPLAAAMAGASPMVFTPHYHGTGHSPLRKAIHIPYRAAGAAIAARSQRIICVSRAEADLFLTHFPSARPRVTVIPNGVDLGRITAARPFPDVEAVVITGGRLESYKQVDRIVEAMALTPPGLRLVVTGDGPERGRLEALADERAVRDRVSFIGRVQTDPLYRWYASAEVFCSMSSNEAMPVTILELLAAGARVVASDIPAHRDIRERTAGAITLVPLDADPGVLARALERAVKAAPAPAQRIPTWDEVTTQTLDVYRDVTSAVAVA</sequence>
<evidence type="ECO:0000259" key="4">
    <source>
        <dbReference type="Pfam" id="PF13439"/>
    </source>
</evidence>
<comment type="caution">
    <text evidence="5">The sequence shown here is derived from an EMBL/GenBank/DDBJ whole genome shotgun (WGS) entry which is preliminary data.</text>
</comment>